<feature type="compositionally biased region" description="Basic and acidic residues" evidence="1">
    <location>
        <begin position="1"/>
        <end position="10"/>
    </location>
</feature>
<evidence type="ECO:0000313" key="3">
    <source>
        <dbReference type="Proteomes" id="UP000011976"/>
    </source>
</evidence>
<name>M9LUD8_PSEA3</name>
<dbReference type="Proteomes" id="UP000011976">
    <property type="component" value="Unassembled WGS sequence"/>
</dbReference>
<accession>M9LUD8</accession>
<organism evidence="2 3">
    <name type="scientific">Pseudozyma antarctica (strain T-34)</name>
    <name type="common">Yeast</name>
    <name type="synonym">Candida antarctica</name>
    <dbReference type="NCBI Taxonomy" id="1151754"/>
    <lineage>
        <taxon>Eukaryota</taxon>
        <taxon>Fungi</taxon>
        <taxon>Dikarya</taxon>
        <taxon>Basidiomycota</taxon>
        <taxon>Ustilaginomycotina</taxon>
        <taxon>Ustilaginomycetes</taxon>
        <taxon>Ustilaginales</taxon>
        <taxon>Ustilaginaceae</taxon>
        <taxon>Moesziomyces</taxon>
    </lineage>
</organism>
<evidence type="ECO:0000313" key="2">
    <source>
        <dbReference type="EMBL" id="GAC72794.1"/>
    </source>
</evidence>
<feature type="region of interest" description="Disordered" evidence="1">
    <location>
        <begin position="1"/>
        <end position="38"/>
    </location>
</feature>
<protein>
    <submittedName>
        <fullName evidence="2">FOG: RRM domain</fullName>
    </submittedName>
</protein>
<reference evidence="3" key="1">
    <citation type="journal article" date="2013" name="Genome Announc.">
        <title>Genome sequence of the basidiomycetous yeast Pseudozyma antarctica T-34, a producer of the glycolipid biosurfactants mannosylerythritol lipids.</title>
        <authorList>
            <person name="Morita T."/>
            <person name="Koike H."/>
            <person name="Koyama Y."/>
            <person name="Hagiwara H."/>
            <person name="Ito E."/>
            <person name="Fukuoka T."/>
            <person name="Imura T."/>
            <person name="Machida M."/>
            <person name="Kitamoto D."/>
        </authorList>
    </citation>
    <scope>NUCLEOTIDE SEQUENCE [LARGE SCALE GENOMIC DNA]</scope>
    <source>
        <strain evidence="3">T-34</strain>
    </source>
</reference>
<dbReference type="OrthoDB" id="2554431at2759"/>
<evidence type="ECO:0000256" key="1">
    <source>
        <dbReference type="SAM" id="MobiDB-lite"/>
    </source>
</evidence>
<proteinExistence type="predicted"/>
<sequence length="192" mass="20607">MARSLEERQPRLQQNVERFNRSELSDAPPPWRVGGASAARDERGRYCTSALSAGVFAQMKSNVSALTYSMPSSCWTTAEDLYRLDVRAHPSTELARLVSNANMIASAVRLSAALGRQPALAVGTTTKTAGLRTSAASAVMASTTLRRQDGRLCSKNRMQVILDASAPAPAAKEPNWANVSARIRDAKDLAGC</sequence>
<dbReference type="EMBL" id="DF196773">
    <property type="protein sequence ID" value="GAC72794.1"/>
    <property type="molecule type" value="Genomic_DNA"/>
</dbReference>
<dbReference type="AlphaFoldDB" id="M9LUD8"/>
<gene>
    <name evidence="2" type="ORF">PANT_7d00278</name>
</gene>